<accession>A0AAY5F563</accession>
<reference evidence="3" key="3">
    <citation type="submission" date="2025-09" db="UniProtKB">
        <authorList>
            <consortium name="Ensembl"/>
        </authorList>
    </citation>
    <scope>IDENTIFICATION</scope>
</reference>
<organism evidence="3 4">
    <name type="scientific">Electrophorus electricus</name>
    <name type="common">Electric eel</name>
    <name type="synonym">Gymnotus electricus</name>
    <dbReference type="NCBI Taxonomy" id="8005"/>
    <lineage>
        <taxon>Eukaryota</taxon>
        <taxon>Metazoa</taxon>
        <taxon>Chordata</taxon>
        <taxon>Craniata</taxon>
        <taxon>Vertebrata</taxon>
        <taxon>Euteleostomi</taxon>
        <taxon>Actinopterygii</taxon>
        <taxon>Neopterygii</taxon>
        <taxon>Teleostei</taxon>
        <taxon>Ostariophysi</taxon>
        <taxon>Gymnotiformes</taxon>
        <taxon>Gymnotoidei</taxon>
        <taxon>Gymnotidae</taxon>
        <taxon>Electrophorus</taxon>
    </lineage>
</organism>
<reference evidence="3 4" key="1">
    <citation type="submission" date="2020-05" db="EMBL/GenBank/DDBJ databases">
        <title>Electrophorus electricus (electric eel) genome, fEleEle1, primary haplotype.</title>
        <authorList>
            <person name="Myers G."/>
            <person name="Meyer A."/>
            <person name="Fedrigo O."/>
            <person name="Formenti G."/>
            <person name="Rhie A."/>
            <person name="Tracey A."/>
            <person name="Sims Y."/>
            <person name="Jarvis E.D."/>
        </authorList>
    </citation>
    <scope>NUCLEOTIDE SEQUENCE [LARGE SCALE GENOMIC DNA]</scope>
</reference>
<dbReference type="InterPro" id="IPR032675">
    <property type="entry name" value="LRR_dom_sf"/>
</dbReference>
<dbReference type="Proteomes" id="UP000314983">
    <property type="component" value="Chromosome 15"/>
</dbReference>
<evidence type="ECO:0000256" key="1">
    <source>
        <dbReference type="ARBA" id="ARBA00022614"/>
    </source>
</evidence>
<dbReference type="Pfam" id="PF13516">
    <property type="entry name" value="LRR_6"/>
    <property type="match status" value="2"/>
</dbReference>
<dbReference type="Ensembl" id="ENSEEET00000053696.1">
    <property type="protein sequence ID" value="ENSEEEP00000064152.1"/>
    <property type="gene ID" value="ENSEEEG00000017663.2"/>
</dbReference>
<dbReference type="InterPro" id="IPR001611">
    <property type="entry name" value="Leu-rich_rpt"/>
</dbReference>
<dbReference type="AlphaFoldDB" id="A0AAY5F563"/>
<evidence type="ECO:0008006" key="5">
    <source>
        <dbReference type="Google" id="ProtNLM"/>
    </source>
</evidence>
<dbReference type="SUPFAM" id="SSF52047">
    <property type="entry name" value="RNI-like"/>
    <property type="match status" value="1"/>
</dbReference>
<dbReference type="InterPro" id="IPR051261">
    <property type="entry name" value="NLR"/>
</dbReference>
<keyword evidence="1" id="KW-0433">Leucine-rich repeat</keyword>
<keyword evidence="2" id="KW-0677">Repeat</keyword>
<sequence>THVKTPASLIGLIYTSDDCIMLASALNSNPSFLRELDLSFNLLGDSGIKLLSGALRNPCCKLKKLKLFGCELTMKSCEAMSAALKNNSSLTELDLSKNALQDSGVKLLSYGLKNPRCTIRNLSFTLNKMYFHDYASGEHSNDFWNAVMQHKNGKFFTR</sequence>
<evidence type="ECO:0000313" key="3">
    <source>
        <dbReference type="Ensembl" id="ENSEEEP00000064152.1"/>
    </source>
</evidence>
<evidence type="ECO:0000313" key="4">
    <source>
        <dbReference type="Proteomes" id="UP000314983"/>
    </source>
</evidence>
<dbReference type="Gene3D" id="3.80.10.10">
    <property type="entry name" value="Ribonuclease Inhibitor"/>
    <property type="match status" value="1"/>
</dbReference>
<gene>
    <name evidence="3" type="primary">FBXL13</name>
</gene>
<evidence type="ECO:0000256" key="2">
    <source>
        <dbReference type="ARBA" id="ARBA00022737"/>
    </source>
</evidence>
<keyword evidence="4" id="KW-1185">Reference proteome</keyword>
<proteinExistence type="predicted"/>
<dbReference type="SMART" id="SM00368">
    <property type="entry name" value="LRR_RI"/>
    <property type="match status" value="3"/>
</dbReference>
<dbReference type="GeneTree" id="ENSGT01150000286927"/>
<name>A0AAY5F563_ELEEL</name>
<protein>
    <recommendedName>
        <fullName evidence="5">NAL12</fullName>
    </recommendedName>
</protein>
<dbReference type="PANTHER" id="PTHR24106">
    <property type="entry name" value="NACHT, LRR AND CARD DOMAINS-CONTAINING"/>
    <property type="match status" value="1"/>
</dbReference>
<reference evidence="3" key="2">
    <citation type="submission" date="2025-08" db="UniProtKB">
        <authorList>
            <consortium name="Ensembl"/>
        </authorList>
    </citation>
    <scope>IDENTIFICATION</scope>
</reference>